<dbReference type="InterPro" id="IPR029044">
    <property type="entry name" value="Nucleotide-diphossugar_trans"/>
</dbReference>
<dbReference type="SUPFAM" id="SSF53448">
    <property type="entry name" value="Nucleotide-diphospho-sugar transferases"/>
    <property type="match status" value="1"/>
</dbReference>
<dbReference type="EMBL" id="JAQJAN010000001">
    <property type="protein sequence ID" value="KAJ5740260.1"/>
    <property type="molecule type" value="Genomic_DNA"/>
</dbReference>
<dbReference type="PANTHER" id="PTHR31306">
    <property type="entry name" value="ALPHA-1,6-MANNOSYLTRANSFERASE MNN11-RELATED"/>
    <property type="match status" value="1"/>
</dbReference>
<accession>A0AAD6N151</accession>
<evidence type="ECO:0000256" key="1">
    <source>
        <dbReference type="ARBA" id="ARBA00005664"/>
    </source>
</evidence>
<dbReference type="GO" id="GO:0000139">
    <property type="term" value="C:Golgi membrane"/>
    <property type="evidence" value="ECO:0007669"/>
    <property type="project" value="TreeGrafter"/>
</dbReference>
<reference evidence="6" key="1">
    <citation type="journal article" date="2023" name="IMA Fungus">
        <title>Comparative genomic study of the Penicillium genus elucidates a diverse pangenome and 15 lateral gene transfer events.</title>
        <authorList>
            <person name="Petersen C."/>
            <person name="Sorensen T."/>
            <person name="Nielsen M.R."/>
            <person name="Sondergaard T.E."/>
            <person name="Sorensen J.L."/>
            <person name="Fitzpatrick D.A."/>
            <person name="Frisvad J.C."/>
            <person name="Nielsen K.L."/>
        </authorList>
    </citation>
    <scope>NUCLEOTIDE SEQUENCE</scope>
    <source>
        <strain evidence="6">IBT 17514</strain>
    </source>
</reference>
<dbReference type="Proteomes" id="UP001215712">
    <property type="component" value="Unassembled WGS sequence"/>
</dbReference>
<keyword evidence="4" id="KW-0808">Transferase</keyword>
<dbReference type="Pfam" id="PF03407">
    <property type="entry name" value="Nucleotid_trans"/>
    <property type="match status" value="1"/>
</dbReference>
<evidence type="ECO:0000313" key="7">
    <source>
        <dbReference type="Proteomes" id="UP001215712"/>
    </source>
</evidence>
<dbReference type="Gene3D" id="3.90.550.10">
    <property type="entry name" value="Spore Coat Polysaccharide Biosynthesis Protein SpsA, Chain A"/>
    <property type="match status" value="1"/>
</dbReference>
<keyword evidence="3" id="KW-0328">Glycosyltransferase</keyword>
<organism evidence="6 7">
    <name type="scientific">Penicillium malachiteum</name>
    <dbReference type="NCBI Taxonomy" id="1324776"/>
    <lineage>
        <taxon>Eukaryota</taxon>
        <taxon>Fungi</taxon>
        <taxon>Dikarya</taxon>
        <taxon>Ascomycota</taxon>
        <taxon>Pezizomycotina</taxon>
        <taxon>Eurotiomycetes</taxon>
        <taxon>Eurotiomycetidae</taxon>
        <taxon>Eurotiales</taxon>
        <taxon>Aspergillaceae</taxon>
        <taxon>Penicillium</taxon>
    </lineage>
</organism>
<proteinExistence type="inferred from homology"/>
<keyword evidence="7" id="KW-1185">Reference proteome</keyword>
<dbReference type="AlphaFoldDB" id="A0AAD6N151"/>
<sequence length="234" mass="27418">MGRLNHYLFAKIHGYDYKFAQVQDPKRRHPTWCKVPAMRQELDHYKFIVFLDADTVIPYLHLPLEWLLNYWNIVPETLLALSRDPTDPINNDDRGRTLLNTGFMIAQQSPRTKELFKAWDECLGETRYPKCSRWGFNWPHEQGAFGNFIRYDFNGSQDIKVLPCAEANGCPESAHTGCMGRLVRHYWYGKSMVPAAMRESVLRSFVPRLHEMFLHDYWKGIGRWGNESMMVGIS</sequence>
<evidence type="ECO:0000313" key="6">
    <source>
        <dbReference type="EMBL" id="KAJ5740260.1"/>
    </source>
</evidence>
<gene>
    <name evidence="6" type="ORF">N7493_000132</name>
</gene>
<evidence type="ECO:0000256" key="2">
    <source>
        <dbReference type="ARBA" id="ARBA00007033"/>
    </source>
</evidence>
<evidence type="ECO:0000259" key="5">
    <source>
        <dbReference type="Pfam" id="PF03407"/>
    </source>
</evidence>
<comment type="similarity">
    <text evidence="1">Belongs to the glycosyltransferase 34 family.</text>
</comment>
<reference evidence="6" key="2">
    <citation type="submission" date="2023-01" db="EMBL/GenBank/DDBJ databases">
        <authorList>
            <person name="Petersen C."/>
        </authorList>
    </citation>
    <scope>NUCLEOTIDE SEQUENCE</scope>
    <source>
        <strain evidence="6">IBT 17514</strain>
    </source>
</reference>
<dbReference type="InterPro" id="IPR008630">
    <property type="entry name" value="Glyco_trans_34"/>
</dbReference>
<dbReference type="InterPro" id="IPR005069">
    <property type="entry name" value="Nucl-diP-sugar_transferase"/>
</dbReference>
<protein>
    <recommendedName>
        <fullName evidence="5">Nucleotide-diphospho-sugar transferase domain-containing protein</fullName>
    </recommendedName>
</protein>
<comment type="similarity">
    <text evidence="2">Belongs to the glycosyltransferase 77 family.</text>
</comment>
<comment type="caution">
    <text evidence="6">The sequence shown here is derived from an EMBL/GenBank/DDBJ whole genome shotgun (WGS) entry which is preliminary data.</text>
</comment>
<evidence type="ECO:0000256" key="4">
    <source>
        <dbReference type="ARBA" id="ARBA00022679"/>
    </source>
</evidence>
<name>A0AAD6N151_9EURO</name>
<dbReference type="GO" id="GO:0016757">
    <property type="term" value="F:glycosyltransferase activity"/>
    <property type="evidence" value="ECO:0007669"/>
    <property type="project" value="UniProtKB-KW"/>
</dbReference>
<feature type="domain" description="Nucleotide-diphospho-sugar transferase" evidence="5">
    <location>
        <begin position="31"/>
        <end position="167"/>
    </location>
</feature>
<dbReference type="PANTHER" id="PTHR31306:SF3">
    <property type="entry name" value="NUCLEOTIDE-DIPHOSPHO-SUGAR TRANSFERASE DOMAIN-CONTAINING PROTEIN"/>
    <property type="match status" value="1"/>
</dbReference>
<evidence type="ECO:0000256" key="3">
    <source>
        <dbReference type="ARBA" id="ARBA00022676"/>
    </source>
</evidence>
<dbReference type="GO" id="GO:0006487">
    <property type="term" value="P:protein N-linked glycosylation"/>
    <property type="evidence" value="ECO:0007669"/>
    <property type="project" value="TreeGrafter"/>
</dbReference>